<dbReference type="InterPro" id="IPR001851">
    <property type="entry name" value="ABC_transp_permease"/>
</dbReference>
<feature type="transmembrane region" description="Helical" evidence="9">
    <location>
        <begin position="459"/>
        <end position="480"/>
    </location>
</feature>
<evidence type="ECO:0000256" key="1">
    <source>
        <dbReference type="ARBA" id="ARBA00004651"/>
    </source>
</evidence>
<organism evidence="10 11">
    <name type="scientific">Termitidicoccus mucosus</name>
    <dbReference type="NCBI Taxonomy" id="1184151"/>
    <lineage>
        <taxon>Bacteria</taxon>
        <taxon>Pseudomonadati</taxon>
        <taxon>Verrucomicrobiota</taxon>
        <taxon>Opitutia</taxon>
        <taxon>Opitutales</taxon>
        <taxon>Opitutaceae</taxon>
        <taxon>Termitidicoccus</taxon>
    </lineage>
</organism>
<dbReference type="PANTHER" id="PTHR11795">
    <property type="entry name" value="BRANCHED-CHAIN AMINO ACID TRANSPORT SYSTEM PERMEASE PROTEIN LIVH"/>
    <property type="match status" value="1"/>
</dbReference>
<evidence type="ECO:0000256" key="9">
    <source>
        <dbReference type="SAM" id="Phobius"/>
    </source>
</evidence>
<gene>
    <name evidence="10" type="ORF">AW736_03985</name>
</gene>
<evidence type="ECO:0000256" key="3">
    <source>
        <dbReference type="ARBA" id="ARBA00022475"/>
    </source>
</evidence>
<evidence type="ECO:0000256" key="5">
    <source>
        <dbReference type="ARBA" id="ARBA00022970"/>
    </source>
</evidence>
<keyword evidence="4 9" id="KW-0812">Transmembrane</keyword>
<evidence type="ECO:0000256" key="2">
    <source>
        <dbReference type="ARBA" id="ARBA00022448"/>
    </source>
</evidence>
<keyword evidence="5" id="KW-0029">Amino-acid transport</keyword>
<feature type="transmembrane region" description="Helical" evidence="9">
    <location>
        <begin position="492"/>
        <end position="516"/>
    </location>
</feature>
<feature type="transmembrane region" description="Helical" evidence="9">
    <location>
        <begin position="413"/>
        <end position="438"/>
    </location>
</feature>
<evidence type="ECO:0000256" key="6">
    <source>
        <dbReference type="ARBA" id="ARBA00022989"/>
    </source>
</evidence>
<dbReference type="InterPro" id="IPR052157">
    <property type="entry name" value="BCAA_transport_permease"/>
</dbReference>
<keyword evidence="7 9" id="KW-0472">Membrane</keyword>
<accession>A0A178ING2</accession>
<dbReference type="GO" id="GO:0022857">
    <property type="term" value="F:transmembrane transporter activity"/>
    <property type="evidence" value="ECO:0007669"/>
    <property type="project" value="InterPro"/>
</dbReference>
<comment type="similarity">
    <text evidence="8">Belongs to the binding-protein-dependent transport system permease family. LivHM subfamily.</text>
</comment>
<feature type="transmembrane region" description="Helical" evidence="9">
    <location>
        <begin position="254"/>
        <end position="277"/>
    </location>
</feature>
<reference evidence="10 11" key="1">
    <citation type="submission" date="2016-01" db="EMBL/GenBank/DDBJ databases">
        <title>High potential of lignocellulose degradation of a new Verrucomicrobia species.</title>
        <authorList>
            <person name="Wang Y."/>
            <person name="Shi Y."/>
            <person name="Qiu Z."/>
            <person name="Liu S."/>
            <person name="Yang H."/>
        </authorList>
    </citation>
    <scope>NUCLEOTIDE SEQUENCE [LARGE SCALE GENOMIC DNA]</scope>
    <source>
        <strain evidence="10 11">TSB47</strain>
    </source>
</reference>
<feature type="transmembrane region" description="Helical" evidence="9">
    <location>
        <begin position="528"/>
        <end position="549"/>
    </location>
</feature>
<evidence type="ECO:0000256" key="4">
    <source>
        <dbReference type="ARBA" id="ARBA00022692"/>
    </source>
</evidence>
<dbReference type="InterPro" id="IPR017779">
    <property type="entry name" value="ABC_UrtB_bac"/>
</dbReference>
<keyword evidence="3" id="KW-1003">Cell membrane</keyword>
<evidence type="ECO:0000256" key="8">
    <source>
        <dbReference type="ARBA" id="ARBA00037998"/>
    </source>
</evidence>
<comment type="caution">
    <text evidence="10">The sequence shown here is derived from an EMBL/GenBank/DDBJ whole genome shotgun (WGS) entry which is preliminary data.</text>
</comment>
<feature type="transmembrane region" description="Helical" evidence="9">
    <location>
        <begin position="298"/>
        <end position="318"/>
    </location>
</feature>
<evidence type="ECO:0000313" key="11">
    <source>
        <dbReference type="Proteomes" id="UP000078486"/>
    </source>
</evidence>
<dbReference type="EMBL" id="LRRQ01000031">
    <property type="protein sequence ID" value="OAM91308.1"/>
    <property type="molecule type" value="Genomic_DNA"/>
</dbReference>
<dbReference type="Proteomes" id="UP000078486">
    <property type="component" value="Unassembled WGS sequence"/>
</dbReference>
<dbReference type="STRING" id="1184151.AW736_03985"/>
<sequence>MAFPWAAHAAADAEEKSLREIIVQAILATNQAEKRKLITSLEGRGDDVIVTLFDAWRADELFVHTSQDGEKTPIQLAGAPDASGAREALRVLDGSPLSDAASQPMRLAPTSPGLAPVTHTTALRRTMKGVLDLIELASPDLARRVRAIQMVGFAQDATKLPLLEARQEAEKDATAHAALREALALVRLKSQSEDARVDALVQLKEIHSLASADFIKNALREAEEKGETRVVTAASAALAAVESHRSTVNFFGTLFRGVSLGSILLVVALGLAITFGLMRVINMAHGEMIAVGAYTTYIVQNVFAGGLALSPFGFSIAIPGINATGWLGESYFIFALPLSFLAAALVGIALERGVIRFLYQRPLESLLATWGVSLVLQQLFRLIFGANNVQVSSPAWLSGNWTFHDIIFGWNRIFVIGFAALIVIGTWLILTRTSLGLLIRAVMQNRPMAACMGVRTERVNMLTFGLGSGLAGLAGAFLSQIGNVGPSLGQSYIVDCFMTVVVGGIGSIAGTVVSAFGIGITDQALQQILLNPVLGKILVLVAIILFLQWRPAGLFVTRSRNLDD</sequence>
<feature type="transmembrane region" description="Helical" evidence="9">
    <location>
        <begin position="362"/>
        <end position="384"/>
    </location>
</feature>
<dbReference type="CDD" id="cd06582">
    <property type="entry name" value="TM_PBP1_LivH_like"/>
    <property type="match status" value="1"/>
</dbReference>
<dbReference type="AlphaFoldDB" id="A0A178ING2"/>
<evidence type="ECO:0000313" key="10">
    <source>
        <dbReference type="EMBL" id="OAM91308.1"/>
    </source>
</evidence>
<dbReference type="PANTHER" id="PTHR11795:SF447">
    <property type="entry name" value="ABC TRANSPORTER PERMEASE PROTEIN"/>
    <property type="match status" value="1"/>
</dbReference>
<comment type="subcellular location">
    <subcellularLocation>
        <location evidence="1">Cell membrane</location>
        <topology evidence="1">Multi-pass membrane protein</topology>
    </subcellularLocation>
</comment>
<feature type="transmembrane region" description="Helical" evidence="9">
    <location>
        <begin position="330"/>
        <end position="350"/>
    </location>
</feature>
<protein>
    <submittedName>
        <fullName evidence="10">ABC transporter permease</fullName>
    </submittedName>
</protein>
<dbReference type="NCBIfam" id="TIGR03409">
    <property type="entry name" value="urea_trans_UrtB"/>
    <property type="match status" value="1"/>
</dbReference>
<dbReference type="GO" id="GO:0005886">
    <property type="term" value="C:plasma membrane"/>
    <property type="evidence" value="ECO:0007669"/>
    <property type="project" value="UniProtKB-SubCell"/>
</dbReference>
<keyword evidence="6 9" id="KW-1133">Transmembrane helix</keyword>
<keyword evidence="11" id="KW-1185">Reference proteome</keyword>
<name>A0A178ING2_9BACT</name>
<proteinExistence type="inferred from homology"/>
<dbReference type="Pfam" id="PF02653">
    <property type="entry name" value="BPD_transp_2"/>
    <property type="match status" value="1"/>
</dbReference>
<keyword evidence="2" id="KW-0813">Transport</keyword>
<dbReference type="GO" id="GO:0006865">
    <property type="term" value="P:amino acid transport"/>
    <property type="evidence" value="ECO:0007669"/>
    <property type="project" value="UniProtKB-KW"/>
</dbReference>
<evidence type="ECO:0000256" key="7">
    <source>
        <dbReference type="ARBA" id="ARBA00023136"/>
    </source>
</evidence>